<evidence type="ECO:0000313" key="1">
    <source>
        <dbReference type="EMBL" id="KAF2158403.1"/>
    </source>
</evidence>
<dbReference type="EMBL" id="ML993673">
    <property type="protein sequence ID" value="KAF2158403.1"/>
    <property type="molecule type" value="Genomic_DNA"/>
</dbReference>
<dbReference type="GeneID" id="54572547"/>
<keyword evidence="2" id="KW-1185">Reference proteome</keyword>
<name>A0A6A6BV60_ZASCE</name>
<organism evidence="1 2">
    <name type="scientific">Zasmidium cellare ATCC 36951</name>
    <dbReference type="NCBI Taxonomy" id="1080233"/>
    <lineage>
        <taxon>Eukaryota</taxon>
        <taxon>Fungi</taxon>
        <taxon>Dikarya</taxon>
        <taxon>Ascomycota</taxon>
        <taxon>Pezizomycotina</taxon>
        <taxon>Dothideomycetes</taxon>
        <taxon>Dothideomycetidae</taxon>
        <taxon>Mycosphaerellales</taxon>
        <taxon>Mycosphaerellaceae</taxon>
        <taxon>Zasmidium</taxon>
    </lineage>
</organism>
<dbReference type="Proteomes" id="UP000799537">
    <property type="component" value="Unassembled WGS sequence"/>
</dbReference>
<protein>
    <submittedName>
        <fullName evidence="1">Uncharacterized protein</fullName>
    </submittedName>
</protein>
<dbReference type="PANTHER" id="PTHR37490:SF3">
    <property type="entry name" value="DUF3431 DOMAIN CONTAINING PROTEIN"/>
    <property type="match status" value="1"/>
</dbReference>
<dbReference type="Pfam" id="PF11913">
    <property type="entry name" value="DUF3431"/>
    <property type="match status" value="1"/>
</dbReference>
<dbReference type="PANTHER" id="PTHR37490">
    <property type="entry name" value="EXPRESSED PROTEIN"/>
    <property type="match status" value="1"/>
</dbReference>
<accession>A0A6A6BV60</accession>
<gene>
    <name evidence="1" type="ORF">M409DRAFT_71666</name>
</gene>
<sequence>MPNLPWRPDTGFSTSWHPSRGIEHSGIVYSTVSWFTRDSAKSADVSFVGLVVASQSGDNTTWLNGELPSWTKIVYVTDSADAEFAVPVNKGRESMVYLSYIIDHYTELPEVVVFSHANRYQWHNDDPWYDGLRVLSRLNLSYVKEQGYSNLRCVWTLGCPVEIRPLLEAEDDMALSNSYDAGAGSFYKAAFEVLFPGVAVPEAVGVTCCAQFAVTAEAIRQRPRDDYERYREWLMESELHDGLTGRITEYSWHVIFGREPIFCPSAKHCYCRLHGLCNVTCEGDGVCREYYTLPDHTHFPDGWPEVDRQGQWQNITRLRDDYERMYPH</sequence>
<dbReference type="AlphaFoldDB" id="A0A6A6BV60"/>
<evidence type="ECO:0000313" key="2">
    <source>
        <dbReference type="Proteomes" id="UP000799537"/>
    </source>
</evidence>
<proteinExistence type="predicted"/>
<dbReference type="InterPro" id="IPR021838">
    <property type="entry name" value="DUF3431"/>
</dbReference>
<dbReference type="OrthoDB" id="426718at2759"/>
<reference evidence="1" key="1">
    <citation type="journal article" date="2020" name="Stud. Mycol.">
        <title>101 Dothideomycetes genomes: a test case for predicting lifestyles and emergence of pathogens.</title>
        <authorList>
            <person name="Haridas S."/>
            <person name="Albert R."/>
            <person name="Binder M."/>
            <person name="Bloem J."/>
            <person name="Labutti K."/>
            <person name="Salamov A."/>
            <person name="Andreopoulos B."/>
            <person name="Baker S."/>
            <person name="Barry K."/>
            <person name="Bills G."/>
            <person name="Bluhm B."/>
            <person name="Cannon C."/>
            <person name="Castanera R."/>
            <person name="Culley D."/>
            <person name="Daum C."/>
            <person name="Ezra D."/>
            <person name="Gonzalez J."/>
            <person name="Henrissat B."/>
            <person name="Kuo A."/>
            <person name="Liang C."/>
            <person name="Lipzen A."/>
            <person name="Lutzoni F."/>
            <person name="Magnuson J."/>
            <person name="Mondo S."/>
            <person name="Nolan M."/>
            <person name="Ohm R."/>
            <person name="Pangilinan J."/>
            <person name="Park H.-J."/>
            <person name="Ramirez L."/>
            <person name="Alfaro M."/>
            <person name="Sun H."/>
            <person name="Tritt A."/>
            <person name="Yoshinaga Y."/>
            <person name="Zwiers L.-H."/>
            <person name="Turgeon B."/>
            <person name="Goodwin S."/>
            <person name="Spatafora J."/>
            <person name="Crous P."/>
            <person name="Grigoriev I."/>
        </authorList>
    </citation>
    <scope>NUCLEOTIDE SEQUENCE</scope>
    <source>
        <strain evidence="1">ATCC 36951</strain>
    </source>
</reference>
<dbReference type="RefSeq" id="XP_033659292.1">
    <property type="nucleotide sequence ID" value="XM_033819275.1"/>
</dbReference>